<dbReference type="PANTHER" id="PTHR43341:SF1">
    <property type="entry name" value="GENERAL AMINO-ACID PERMEASE GAP1"/>
    <property type="match status" value="1"/>
</dbReference>
<dbReference type="OrthoDB" id="3900342at2759"/>
<accession>A0A1E3PNI7</accession>
<feature type="transmembrane region" description="Helical" evidence="9">
    <location>
        <begin position="362"/>
        <end position="384"/>
    </location>
</feature>
<dbReference type="Pfam" id="PF00324">
    <property type="entry name" value="AA_permease"/>
    <property type="match status" value="1"/>
</dbReference>
<dbReference type="STRING" id="857566.A0A1E3PNI7"/>
<sequence>MSEFDMEKYPVKPSDDAVASSSVADVEIVTESTSGWSAFKDSFKPAVFHDIDTSKMTNEEIAAMATATSPLSRSLKPRHLQMIAVGGCIGTGLFVGTGASLSHGGPAAMLIAFALIGSMLFTTVHALGELAVSFPVSGSFSAFSTRFIDPAWGFAMGWNYGLQWLVVFPLELVGCSITVGFWDHEAKYNSASWVAIFYCIILILNIFGAKGYGEAESFFSIVKVLAVSGFCILGIVIAVGGAPNSTGYIGTHYWYNPGAFAQGFKGVCAVLVNAAFAFSGTELIGLAASETPNPAKALPRATKQVFWRVLLFYILPLTIMGCIIPYNDPHLLGHSSTGASTSPFVLAISNAGISGLPSVMNVVVMLALLSVANAAIYGCSRTLMSLALQGQAPKILGYVDRAGRPLVAMGLTFFVGLICFVAASDKQTLVFTWLLAISGLSTIFTWGSICLCHIRFRRGMKVQGRSTDELVVKSMFGVLGSWYGLILNVLVLCFTFWTSLYPIDGSKPNATVFFQNYLAAPVIIVFYVFYKVWRRPAVVRAKSMDLVTGRRMMDIEATLEEIRQEKAYIASRGMAYRIFRFWC</sequence>
<evidence type="ECO:0000256" key="3">
    <source>
        <dbReference type="ARBA" id="ARBA00022448"/>
    </source>
</evidence>
<gene>
    <name evidence="11" type="ORF">NADFUDRAFT_45230</name>
</gene>
<evidence type="ECO:0000259" key="10">
    <source>
        <dbReference type="Pfam" id="PF00324"/>
    </source>
</evidence>
<evidence type="ECO:0000313" key="11">
    <source>
        <dbReference type="EMBL" id="ODQ66981.1"/>
    </source>
</evidence>
<feature type="transmembrane region" description="Helical" evidence="9">
    <location>
        <begin position="107"/>
        <end position="127"/>
    </location>
</feature>
<feature type="transmembrane region" description="Helical" evidence="9">
    <location>
        <begin position="430"/>
        <end position="454"/>
    </location>
</feature>
<keyword evidence="5 9" id="KW-0812">Transmembrane</keyword>
<dbReference type="EMBL" id="KV454407">
    <property type="protein sequence ID" value="ODQ66981.1"/>
    <property type="molecule type" value="Genomic_DNA"/>
</dbReference>
<evidence type="ECO:0000256" key="7">
    <source>
        <dbReference type="ARBA" id="ARBA00022989"/>
    </source>
</evidence>
<name>A0A1E3PNI7_9ASCO</name>
<protein>
    <submittedName>
        <fullName evidence="11">General amino acid permease AGP1</fullName>
    </submittedName>
</protein>
<proteinExistence type="inferred from homology"/>
<dbReference type="PANTHER" id="PTHR43341">
    <property type="entry name" value="AMINO ACID PERMEASE"/>
    <property type="match status" value="1"/>
</dbReference>
<dbReference type="Gene3D" id="1.20.1740.10">
    <property type="entry name" value="Amino acid/polyamine transporter I"/>
    <property type="match status" value="1"/>
</dbReference>
<evidence type="ECO:0000256" key="2">
    <source>
        <dbReference type="ARBA" id="ARBA00006983"/>
    </source>
</evidence>
<dbReference type="GO" id="GO:0015171">
    <property type="term" value="F:amino acid transmembrane transporter activity"/>
    <property type="evidence" value="ECO:0007669"/>
    <property type="project" value="TreeGrafter"/>
</dbReference>
<keyword evidence="3" id="KW-0813">Transport</keyword>
<comment type="subcellular location">
    <subcellularLocation>
        <location evidence="1">Cell membrane</location>
        <topology evidence="1">Multi-pass membrane protein</topology>
    </subcellularLocation>
</comment>
<feature type="transmembrane region" description="Helical" evidence="9">
    <location>
        <begin position="188"/>
        <end position="209"/>
    </location>
</feature>
<feature type="transmembrane region" description="Helical" evidence="9">
    <location>
        <begin position="221"/>
        <end position="243"/>
    </location>
</feature>
<evidence type="ECO:0000256" key="4">
    <source>
        <dbReference type="ARBA" id="ARBA00022475"/>
    </source>
</evidence>
<feature type="transmembrane region" description="Helical" evidence="9">
    <location>
        <begin position="305"/>
        <end position="326"/>
    </location>
</feature>
<comment type="similarity">
    <text evidence="2">Belongs to the amino acid-polyamine-organocation (APC) superfamily. YAT (TC 2.A.3.10) family.</text>
</comment>
<evidence type="ECO:0000256" key="5">
    <source>
        <dbReference type="ARBA" id="ARBA00022692"/>
    </source>
</evidence>
<dbReference type="InterPro" id="IPR050524">
    <property type="entry name" value="APC_YAT"/>
</dbReference>
<evidence type="ECO:0000256" key="8">
    <source>
        <dbReference type="ARBA" id="ARBA00023136"/>
    </source>
</evidence>
<keyword evidence="8 9" id="KW-0472">Membrane</keyword>
<dbReference type="InterPro" id="IPR004840">
    <property type="entry name" value="Amino_acid_permease_CS"/>
</dbReference>
<dbReference type="PIRSF" id="PIRSF006060">
    <property type="entry name" value="AA_transporter"/>
    <property type="match status" value="1"/>
</dbReference>
<dbReference type="GO" id="GO:0005886">
    <property type="term" value="C:plasma membrane"/>
    <property type="evidence" value="ECO:0007669"/>
    <property type="project" value="UniProtKB-SubCell"/>
</dbReference>
<dbReference type="AlphaFoldDB" id="A0A1E3PNI7"/>
<evidence type="ECO:0000256" key="1">
    <source>
        <dbReference type="ARBA" id="ARBA00004651"/>
    </source>
</evidence>
<feature type="transmembrane region" description="Helical" evidence="9">
    <location>
        <begin position="512"/>
        <end position="530"/>
    </location>
</feature>
<dbReference type="NCBIfam" id="TIGR00913">
    <property type="entry name" value="2A0310"/>
    <property type="match status" value="1"/>
</dbReference>
<keyword evidence="12" id="KW-1185">Reference proteome</keyword>
<keyword evidence="7 9" id="KW-1133">Transmembrane helix</keyword>
<dbReference type="InterPro" id="IPR004841">
    <property type="entry name" value="AA-permease/SLC12A_dom"/>
</dbReference>
<feature type="transmembrane region" description="Helical" evidence="9">
    <location>
        <begin position="82"/>
        <end position="101"/>
    </location>
</feature>
<feature type="transmembrane region" description="Helical" evidence="9">
    <location>
        <begin position="162"/>
        <end position="182"/>
    </location>
</feature>
<reference evidence="11 12" key="1">
    <citation type="journal article" date="2016" name="Proc. Natl. Acad. Sci. U.S.A.">
        <title>Comparative genomics of biotechnologically important yeasts.</title>
        <authorList>
            <person name="Riley R."/>
            <person name="Haridas S."/>
            <person name="Wolfe K.H."/>
            <person name="Lopes M.R."/>
            <person name="Hittinger C.T."/>
            <person name="Goeker M."/>
            <person name="Salamov A.A."/>
            <person name="Wisecaver J.H."/>
            <person name="Long T.M."/>
            <person name="Calvey C.H."/>
            <person name="Aerts A.L."/>
            <person name="Barry K.W."/>
            <person name="Choi C."/>
            <person name="Clum A."/>
            <person name="Coughlan A.Y."/>
            <person name="Deshpande S."/>
            <person name="Douglass A.P."/>
            <person name="Hanson S.J."/>
            <person name="Klenk H.-P."/>
            <person name="LaButti K.M."/>
            <person name="Lapidus A."/>
            <person name="Lindquist E.A."/>
            <person name="Lipzen A.M."/>
            <person name="Meier-Kolthoff J.P."/>
            <person name="Ohm R.A."/>
            <person name="Otillar R.P."/>
            <person name="Pangilinan J.L."/>
            <person name="Peng Y."/>
            <person name="Rokas A."/>
            <person name="Rosa C.A."/>
            <person name="Scheuner C."/>
            <person name="Sibirny A.A."/>
            <person name="Slot J.C."/>
            <person name="Stielow J.B."/>
            <person name="Sun H."/>
            <person name="Kurtzman C.P."/>
            <person name="Blackwell M."/>
            <person name="Grigoriev I.V."/>
            <person name="Jeffries T.W."/>
        </authorList>
    </citation>
    <scope>NUCLEOTIDE SEQUENCE [LARGE SCALE GENOMIC DNA]</scope>
    <source>
        <strain evidence="11 12">DSM 6958</strain>
    </source>
</reference>
<keyword evidence="6" id="KW-0029">Amino-acid transport</keyword>
<feature type="domain" description="Amino acid permease/ SLC12A" evidence="10">
    <location>
        <begin position="79"/>
        <end position="535"/>
    </location>
</feature>
<dbReference type="Proteomes" id="UP000095009">
    <property type="component" value="Unassembled WGS sequence"/>
</dbReference>
<dbReference type="InterPro" id="IPR004762">
    <property type="entry name" value="Amino_acid_permease_fungi"/>
</dbReference>
<dbReference type="PROSITE" id="PS00218">
    <property type="entry name" value="AMINO_ACID_PERMEASE_1"/>
    <property type="match status" value="1"/>
</dbReference>
<keyword evidence="4" id="KW-1003">Cell membrane</keyword>
<evidence type="ECO:0000313" key="12">
    <source>
        <dbReference type="Proteomes" id="UP000095009"/>
    </source>
</evidence>
<evidence type="ECO:0000256" key="6">
    <source>
        <dbReference type="ARBA" id="ARBA00022970"/>
    </source>
</evidence>
<feature type="transmembrane region" description="Helical" evidence="9">
    <location>
        <begin position="405"/>
        <end position="424"/>
    </location>
</feature>
<dbReference type="FunFam" id="1.20.1740.10:FF:000017">
    <property type="entry name" value="Amino acid permease"/>
    <property type="match status" value="1"/>
</dbReference>
<feature type="transmembrane region" description="Helical" evidence="9">
    <location>
        <begin position="475"/>
        <end position="500"/>
    </location>
</feature>
<organism evidence="11 12">
    <name type="scientific">Nadsonia fulvescens var. elongata DSM 6958</name>
    <dbReference type="NCBI Taxonomy" id="857566"/>
    <lineage>
        <taxon>Eukaryota</taxon>
        <taxon>Fungi</taxon>
        <taxon>Dikarya</taxon>
        <taxon>Ascomycota</taxon>
        <taxon>Saccharomycotina</taxon>
        <taxon>Dipodascomycetes</taxon>
        <taxon>Dipodascales</taxon>
        <taxon>Dipodascales incertae sedis</taxon>
        <taxon>Nadsonia</taxon>
    </lineage>
</organism>
<evidence type="ECO:0000256" key="9">
    <source>
        <dbReference type="SAM" id="Phobius"/>
    </source>
</evidence>